<feature type="transmembrane region" description="Helical" evidence="1">
    <location>
        <begin position="59"/>
        <end position="77"/>
    </location>
</feature>
<keyword evidence="1" id="KW-0812">Transmembrane</keyword>
<feature type="domain" description="Thoeris protein ThsA Macro" evidence="2">
    <location>
        <begin position="93"/>
        <end position="270"/>
    </location>
</feature>
<dbReference type="Pfam" id="PF20016">
    <property type="entry name" value="ThsA_Macro"/>
    <property type="match status" value="1"/>
</dbReference>
<evidence type="ECO:0000259" key="2">
    <source>
        <dbReference type="Pfam" id="PF20016"/>
    </source>
</evidence>
<evidence type="ECO:0000313" key="3">
    <source>
        <dbReference type="EMBL" id="MBC2665676.1"/>
    </source>
</evidence>
<sequence>MNSGFLLWWWRALTLGLKRRLTRGGSSALSALGAVWLVTEIATRVSTDAKDYFDAHHQAYLGCIAIIAILAFLRAVWEPSSVRFRVPTTSTHVTLRYGDFFAGDADLLLAVNEFFDHSLGTLVDQSSLHGQLILGEFQGDLQRFRASVDAALAGVPGEAVHRPNLPSTRYPIGTTANLQLGARQAFLVALTHTDLATGKASTTVHEFWAAMAAAWQAVHDRNNGRPLALPLIGNGRASINLQPQHLLRLLVLSLVDYARRLRLPDEIAIVPPLGCFEHLDLREIARDWSH</sequence>
<keyword evidence="1" id="KW-1133">Transmembrane helix</keyword>
<dbReference type="RefSeq" id="WP_185663939.1">
    <property type="nucleotide sequence ID" value="NZ_JACLAW010000006.1"/>
</dbReference>
<evidence type="ECO:0000313" key="4">
    <source>
        <dbReference type="Proteomes" id="UP000566813"/>
    </source>
</evidence>
<dbReference type="InterPro" id="IPR045535">
    <property type="entry name" value="ThsA_Macro"/>
</dbReference>
<keyword evidence="4" id="KW-1185">Reference proteome</keyword>
<dbReference type="AlphaFoldDB" id="A0A7X1FRL2"/>
<reference evidence="3 4" key="1">
    <citation type="submission" date="2020-08" db="EMBL/GenBank/DDBJ databases">
        <title>The genome sequence of type strain Novosphingobium flavum NBRC 111647.</title>
        <authorList>
            <person name="Liu Y."/>
        </authorList>
    </citation>
    <scope>NUCLEOTIDE SEQUENCE [LARGE SCALE GENOMIC DNA]</scope>
    <source>
        <strain evidence="3 4">NBRC 111647</strain>
    </source>
</reference>
<feature type="transmembrane region" description="Helical" evidence="1">
    <location>
        <begin position="21"/>
        <end position="39"/>
    </location>
</feature>
<organism evidence="3 4">
    <name type="scientific">Novosphingobium flavum</name>
    <dbReference type="NCBI Taxonomy" id="1778672"/>
    <lineage>
        <taxon>Bacteria</taxon>
        <taxon>Pseudomonadati</taxon>
        <taxon>Pseudomonadota</taxon>
        <taxon>Alphaproteobacteria</taxon>
        <taxon>Sphingomonadales</taxon>
        <taxon>Sphingomonadaceae</taxon>
        <taxon>Novosphingobium</taxon>
    </lineage>
</organism>
<protein>
    <recommendedName>
        <fullName evidence="2">Thoeris protein ThsA Macro domain-containing protein</fullName>
    </recommendedName>
</protein>
<proteinExistence type="predicted"/>
<dbReference type="Proteomes" id="UP000566813">
    <property type="component" value="Unassembled WGS sequence"/>
</dbReference>
<accession>A0A7X1FRL2</accession>
<evidence type="ECO:0000256" key="1">
    <source>
        <dbReference type="SAM" id="Phobius"/>
    </source>
</evidence>
<comment type="caution">
    <text evidence="3">The sequence shown here is derived from an EMBL/GenBank/DDBJ whole genome shotgun (WGS) entry which is preliminary data.</text>
</comment>
<dbReference type="EMBL" id="JACLAW010000006">
    <property type="protein sequence ID" value="MBC2665676.1"/>
    <property type="molecule type" value="Genomic_DNA"/>
</dbReference>
<keyword evidence="1" id="KW-0472">Membrane</keyword>
<gene>
    <name evidence="3" type="ORF">H7F51_09080</name>
</gene>
<name>A0A7X1FRL2_9SPHN</name>